<feature type="domain" description="RCK N-terminal" evidence="7">
    <location>
        <begin position="284"/>
        <end position="415"/>
    </location>
</feature>
<feature type="transmembrane region" description="Helical" evidence="6">
    <location>
        <begin position="214"/>
        <end position="231"/>
    </location>
</feature>
<dbReference type="AlphaFoldDB" id="A0A4R1G6L9"/>
<evidence type="ECO:0000256" key="6">
    <source>
        <dbReference type="SAM" id="Phobius"/>
    </source>
</evidence>
<dbReference type="Pfam" id="PF02254">
    <property type="entry name" value="TrkA_N"/>
    <property type="match status" value="1"/>
</dbReference>
<dbReference type="PROSITE" id="PS51201">
    <property type="entry name" value="RCK_N"/>
    <property type="match status" value="1"/>
</dbReference>
<dbReference type="InterPro" id="IPR005821">
    <property type="entry name" value="Ion_trans_dom"/>
</dbReference>
<evidence type="ECO:0000256" key="1">
    <source>
        <dbReference type="ARBA" id="ARBA00004141"/>
    </source>
</evidence>
<dbReference type="Pfam" id="PF00520">
    <property type="entry name" value="Ion_trans"/>
    <property type="match status" value="1"/>
</dbReference>
<dbReference type="InterPro" id="IPR027359">
    <property type="entry name" value="Volt_channel_dom_sf"/>
</dbReference>
<keyword evidence="9" id="KW-1185">Reference proteome</keyword>
<dbReference type="Gene3D" id="1.20.120.350">
    <property type="entry name" value="Voltage-gated potassium channels. Chain C"/>
    <property type="match status" value="1"/>
</dbReference>
<keyword evidence="8" id="KW-0813">Transport</keyword>
<evidence type="ECO:0000256" key="2">
    <source>
        <dbReference type="ARBA" id="ARBA00022692"/>
    </source>
</evidence>
<feature type="transmembrane region" description="Helical" evidence="6">
    <location>
        <begin position="38"/>
        <end position="61"/>
    </location>
</feature>
<evidence type="ECO:0000313" key="9">
    <source>
        <dbReference type="Proteomes" id="UP000295777"/>
    </source>
</evidence>
<dbReference type="SUPFAM" id="SSF51735">
    <property type="entry name" value="NAD(P)-binding Rossmann-fold domains"/>
    <property type="match status" value="1"/>
</dbReference>
<dbReference type="Gene3D" id="1.10.287.70">
    <property type="match status" value="1"/>
</dbReference>
<feature type="transmembrane region" description="Helical" evidence="6">
    <location>
        <begin position="124"/>
        <end position="143"/>
    </location>
</feature>
<keyword evidence="8" id="KW-0406">Ion transport</keyword>
<dbReference type="GO" id="GO:0006813">
    <property type="term" value="P:potassium ion transport"/>
    <property type="evidence" value="ECO:0007669"/>
    <property type="project" value="InterPro"/>
</dbReference>
<reference evidence="8 9" key="1">
    <citation type="submission" date="2019-03" db="EMBL/GenBank/DDBJ databases">
        <title>Genomic Encyclopedia of Archaeal and Bacterial Type Strains, Phase II (KMG-II): from individual species to whole genera.</title>
        <authorList>
            <person name="Goeker M."/>
        </authorList>
    </citation>
    <scope>NUCLEOTIDE SEQUENCE [LARGE SCALE GENOMIC DNA]</scope>
    <source>
        <strain evidence="8 9">DSM 24425</strain>
    </source>
</reference>
<comment type="subcellular location">
    <subcellularLocation>
        <location evidence="1">Membrane</location>
        <topology evidence="1">Multi-pass membrane protein</topology>
    </subcellularLocation>
</comment>
<evidence type="ECO:0000313" key="8">
    <source>
        <dbReference type="EMBL" id="TCK03324.1"/>
    </source>
</evidence>
<keyword evidence="8" id="KW-0407">Ion channel</keyword>
<dbReference type="InterPro" id="IPR003148">
    <property type="entry name" value="RCK_N"/>
</dbReference>
<dbReference type="PANTHER" id="PTHR43833">
    <property type="entry name" value="POTASSIUM CHANNEL PROTEIN 2-RELATED-RELATED"/>
    <property type="match status" value="1"/>
</dbReference>
<name>A0A4R1G6L9_9BACT</name>
<sequence length="508" mass="57756">MKNNLLKENLGAKLSVRVKKLKIWLYNLLESDTGPYRLLYDVFALFIVVTSSIPVIIELWINIPLPSDLQSLFDHYEEVALCFFVTEYLLRLWVISDFWDDFKEGLDRTGSLFKAFLFALRPKLSWMVKPYSIIDLLAILPLFRPFRTLRLLRLLRLLKVFRYTYAIRSLLVAVREEAPIISFIVITLVLWIVTISLTVYIYEYNAGNRAFHSVFEALYWGIVTISTVGYGDITPITKEGKFLASLLISGGIVLVSALTATFSATLINRMNILKGEGLKMDRLKDHLVICGWSESGEELVEEIIKSGLDKERPVVLITEMEKSELGVDISKYILYKRGDFTKESVLMEVSIQNAKEVVILGERKEGLSDRNVDARTALTAMLVKTLNPKAKIYVEVLHDENAEVFEKRLGVTSVFIYGKVIGRLIFTSIATPGSAKLVENLLTKEGALRKVMVKEIGNFSTFGELLAYLRKYDLLPIAVEKEGRMIISPPDGEELSERDYVFFISGRV</sequence>
<dbReference type="EMBL" id="SMFV01000005">
    <property type="protein sequence ID" value="TCK03324.1"/>
    <property type="molecule type" value="Genomic_DNA"/>
</dbReference>
<evidence type="ECO:0000256" key="4">
    <source>
        <dbReference type="ARBA" id="ARBA00023136"/>
    </source>
</evidence>
<gene>
    <name evidence="8" type="ORF">CLV27_1395</name>
</gene>
<keyword evidence="3 6" id="KW-1133">Transmembrane helix</keyword>
<dbReference type="InterPro" id="IPR036291">
    <property type="entry name" value="NAD(P)-bd_dom_sf"/>
</dbReference>
<accession>A0A4R1G6L9</accession>
<dbReference type="PRINTS" id="PR00169">
    <property type="entry name" value="KCHANNEL"/>
</dbReference>
<proteinExistence type="predicted"/>
<feature type="transmembrane region" description="Helical" evidence="6">
    <location>
        <begin position="243"/>
        <end position="267"/>
    </location>
</feature>
<evidence type="ECO:0000256" key="5">
    <source>
        <dbReference type="ARBA" id="ARBA00029579"/>
    </source>
</evidence>
<evidence type="ECO:0000259" key="7">
    <source>
        <dbReference type="PROSITE" id="PS51201"/>
    </source>
</evidence>
<dbReference type="GO" id="GO:0016020">
    <property type="term" value="C:membrane"/>
    <property type="evidence" value="ECO:0007669"/>
    <property type="project" value="UniProtKB-SubCell"/>
</dbReference>
<dbReference type="Gene3D" id="3.40.50.720">
    <property type="entry name" value="NAD(P)-binding Rossmann-like Domain"/>
    <property type="match status" value="1"/>
</dbReference>
<dbReference type="PANTHER" id="PTHR43833:SF9">
    <property type="entry name" value="POTASSIUM CHANNEL PROTEIN YUGO-RELATED"/>
    <property type="match status" value="1"/>
</dbReference>
<keyword evidence="4 6" id="KW-0472">Membrane</keyword>
<dbReference type="SUPFAM" id="SSF81324">
    <property type="entry name" value="Voltage-gated potassium channels"/>
    <property type="match status" value="1"/>
</dbReference>
<feature type="transmembrane region" description="Helical" evidence="6">
    <location>
        <begin position="180"/>
        <end position="202"/>
    </location>
</feature>
<dbReference type="Proteomes" id="UP000295777">
    <property type="component" value="Unassembled WGS sequence"/>
</dbReference>
<dbReference type="InterPro" id="IPR050721">
    <property type="entry name" value="Trk_Ktr_HKT_K-transport"/>
</dbReference>
<comment type="caution">
    <text evidence="8">The sequence shown here is derived from an EMBL/GenBank/DDBJ whole genome shotgun (WGS) entry which is preliminary data.</text>
</comment>
<organism evidence="8 9">
    <name type="scientific">Phorcysia thermohydrogeniphila</name>
    <dbReference type="NCBI Taxonomy" id="936138"/>
    <lineage>
        <taxon>Bacteria</taxon>
        <taxon>Pseudomonadati</taxon>
        <taxon>Aquificota</taxon>
        <taxon>Aquificia</taxon>
        <taxon>Desulfurobacteriales</taxon>
        <taxon>Desulfurobacteriaceae</taxon>
        <taxon>Phorcysia</taxon>
    </lineage>
</organism>
<dbReference type="GO" id="GO:0005216">
    <property type="term" value="F:monoatomic ion channel activity"/>
    <property type="evidence" value="ECO:0007669"/>
    <property type="project" value="InterPro"/>
</dbReference>
<protein>
    <recommendedName>
        <fullName evidence="5">BK channel</fullName>
    </recommendedName>
</protein>
<evidence type="ECO:0000256" key="3">
    <source>
        <dbReference type="ARBA" id="ARBA00022989"/>
    </source>
</evidence>
<keyword evidence="2 6" id="KW-0812">Transmembrane</keyword>